<feature type="region of interest" description="Disordered" evidence="1">
    <location>
        <begin position="1"/>
        <end position="76"/>
    </location>
</feature>
<comment type="caution">
    <text evidence="2">The sequence shown here is derived from an EMBL/GenBank/DDBJ whole genome shotgun (WGS) entry which is preliminary data.</text>
</comment>
<accession>A0A8T0RIQ2</accession>
<dbReference type="EMBL" id="CM029046">
    <property type="protein sequence ID" value="KAG2585941.1"/>
    <property type="molecule type" value="Genomic_DNA"/>
</dbReference>
<evidence type="ECO:0000313" key="2">
    <source>
        <dbReference type="EMBL" id="KAG2585941.1"/>
    </source>
</evidence>
<protein>
    <submittedName>
        <fullName evidence="2">Uncharacterized protein</fullName>
    </submittedName>
</protein>
<dbReference type="Proteomes" id="UP000823388">
    <property type="component" value="Chromosome 5N"/>
</dbReference>
<keyword evidence="3" id="KW-1185">Reference proteome</keyword>
<dbReference type="AlphaFoldDB" id="A0A8T0RIQ2"/>
<evidence type="ECO:0000256" key="1">
    <source>
        <dbReference type="SAM" id="MobiDB-lite"/>
    </source>
</evidence>
<name>A0A8T0RIQ2_PANVG</name>
<reference evidence="2" key="1">
    <citation type="submission" date="2020-05" db="EMBL/GenBank/DDBJ databases">
        <title>WGS assembly of Panicum virgatum.</title>
        <authorList>
            <person name="Lovell J.T."/>
            <person name="Jenkins J."/>
            <person name="Shu S."/>
            <person name="Juenger T.E."/>
            <person name="Schmutz J."/>
        </authorList>
    </citation>
    <scope>NUCLEOTIDE SEQUENCE</scope>
    <source>
        <strain evidence="2">AP13</strain>
    </source>
</reference>
<sequence length="76" mass="7869">MILHGATSAPLVRCGSGTPPQRSSFPAANHPIRAGLGGAGTRKRSVAPSQILHPPRLPPLPPPEKEIATAPQPQAR</sequence>
<evidence type="ECO:0000313" key="3">
    <source>
        <dbReference type="Proteomes" id="UP000823388"/>
    </source>
</evidence>
<proteinExistence type="predicted"/>
<gene>
    <name evidence="2" type="ORF">PVAP13_5NG009408</name>
</gene>
<organism evidence="2 3">
    <name type="scientific">Panicum virgatum</name>
    <name type="common">Blackwell switchgrass</name>
    <dbReference type="NCBI Taxonomy" id="38727"/>
    <lineage>
        <taxon>Eukaryota</taxon>
        <taxon>Viridiplantae</taxon>
        <taxon>Streptophyta</taxon>
        <taxon>Embryophyta</taxon>
        <taxon>Tracheophyta</taxon>
        <taxon>Spermatophyta</taxon>
        <taxon>Magnoliopsida</taxon>
        <taxon>Liliopsida</taxon>
        <taxon>Poales</taxon>
        <taxon>Poaceae</taxon>
        <taxon>PACMAD clade</taxon>
        <taxon>Panicoideae</taxon>
        <taxon>Panicodae</taxon>
        <taxon>Paniceae</taxon>
        <taxon>Panicinae</taxon>
        <taxon>Panicum</taxon>
        <taxon>Panicum sect. Hiantes</taxon>
    </lineage>
</organism>